<evidence type="ECO:0000313" key="7">
    <source>
        <dbReference type="Proteomes" id="UP000309872"/>
    </source>
</evidence>
<dbReference type="PROSITE" id="PS50043">
    <property type="entry name" value="HTH_LUXR_2"/>
    <property type="match status" value="1"/>
</dbReference>
<dbReference type="Pfam" id="PF08447">
    <property type="entry name" value="PAS_3"/>
    <property type="match status" value="1"/>
</dbReference>
<dbReference type="Proteomes" id="UP000309872">
    <property type="component" value="Unassembled WGS sequence"/>
</dbReference>
<dbReference type="InterPro" id="IPR000700">
    <property type="entry name" value="PAS-assoc_C"/>
</dbReference>
<dbReference type="AlphaFoldDB" id="A0A4U0H5B3"/>
<dbReference type="InterPro" id="IPR035965">
    <property type="entry name" value="PAS-like_dom_sf"/>
</dbReference>
<dbReference type="InterPro" id="IPR016032">
    <property type="entry name" value="Sig_transdc_resp-reg_C-effctor"/>
</dbReference>
<evidence type="ECO:0000256" key="2">
    <source>
        <dbReference type="ARBA" id="ARBA00023125"/>
    </source>
</evidence>
<reference evidence="6 7" key="1">
    <citation type="submission" date="2019-04" db="EMBL/GenBank/DDBJ databases">
        <title>Sphingobacterium olei sp. nov., isolated from oil-contaminated soil.</title>
        <authorList>
            <person name="Liu B."/>
        </authorList>
    </citation>
    <scope>NUCLEOTIDE SEQUENCE [LARGE SCALE GENOMIC DNA]</scope>
    <source>
        <strain evidence="6 7">Y3L14</strain>
    </source>
</reference>
<feature type="domain" description="HTH luxR-type" evidence="4">
    <location>
        <begin position="190"/>
        <end position="255"/>
    </location>
</feature>
<feature type="domain" description="PAC" evidence="5">
    <location>
        <begin position="116"/>
        <end position="169"/>
    </location>
</feature>
<name>A0A4U0H5B3_9SPHI</name>
<dbReference type="InterPro" id="IPR036388">
    <property type="entry name" value="WH-like_DNA-bd_sf"/>
</dbReference>
<dbReference type="InterPro" id="IPR013655">
    <property type="entry name" value="PAS_fold_3"/>
</dbReference>
<keyword evidence="3" id="KW-0804">Transcription</keyword>
<dbReference type="PROSITE" id="PS00622">
    <property type="entry name" value="HTH_LUXR_1"/>
    <property type="match status" value="1"/>
</dbReference>
<dbReference type="CDD" id="cd06170">
    <property type="entry name" value="LuxR_C_like"/>
    <property type="match status" value="1"/>
</dbReference>
<sequence>MELIQFDEMKQTWLQIAKHQNGSTPASFELQVYKKLLELFHVGDYYYYIFNACTVAIEFVSDRFENIVGNVGCGFSVEWLFDNIHPDDKTRFIDYERKVTDFFTNLPPEKVMKYKVSYGYRLRCANGTYKYILQQVTTIQSDEQGSVIRVLGVHTDITHLKTDDRPLGLSFIGLEGEPSFHNVLTVSSNLLPTVDFFSKREKEVLKLVLSGKSSIEIAALLHISKYTVDSHRKSIFSKSACNNLVELGAKAIQNAWL</sequence>
<evidence type="ECO:0000256" key="1">
    <source>
        <dbReference type="ARBA" id="ARBA00023015"/>
    </source>
</evidence>
<gene>
    <name evidence="6" type="ORF">FAZ19_10195</name>
</gene>
<accession>A0A4U0H5B3</accession>
<protein>
    <recommendedName>
        <fullName evidence="8">HTH luxR-type domain-containing protein</fullName>
    </recommendedName>
</protein>
<dbReference type="SMART" id="SM00421">
    <property type="entry name" value="HTH_LUXR"/>
    <property type="match status" value="1"/>
</dbReference>
<organism evidence="6 7">
    <name type="scientific">Sphingobacterium alkalisoli</name>
    <dbReference type="NCBI Taxonomy" id="1874115"/>
    <lineage>
        <taxon>Bacteria</taxon>
        <taxon>Pseudomonadati</taxon>
        <taxon>Bacteroidota</taxon>
        <taxon>Sphingobacteriia</taxon>
        <taxon>Sphingobacteriales</taxon>
        <taxon>Sphingobacteriaceae</taxon>
        <taxon>Sphingobacterium</taxon>
    </lineage>
</organism>
<dbReference type="GO" id="GO:0003677">
    <property type="term" value="F:DNA binding"/>
    <property type="evidence" value="ECO:0007669"/>
    <property type="project" value="UniProtKB-KW"/>
</dbReference>
<keyword evidence="7" id="KW-1185">Reference proteome</keyword>
<dbReference type="InterPro" id="IPR000792">
    <property type="entry name" value="Tscrpt_reg_LuxR_C"/>
</dbReference>
<comment type="caution">
    <text evidence="6">The sequence shown here is derived from an EMBL/GenBank/DDBJ whole genome shotgun (WGS) entry which is preliminary data.</text>
</comment>
<dbReference type="SUPFAM" id="SSF55785">
    <property type="entry name" value="PYP-like sensor domain (PAS domain)"/>
    <property type="match status" value="1"/>
</dbReference>
<dbReference type="PANTHER" id="PTHR44688:SF16">
    <property type="entry name" value="DNA-BINDING TRANSCRIPTIONAL ACTIVATOR DEVR_DOSR"/>
    <property type="match status" value="1"/>
</dbReference>
<dbReference type="EMBL" id="SUKA01000003">
    <property type="protein sequence ID" value="TJY65502.1"/>
    <property type="molecule type" value="Genomic_DNA"/>
</dbReference>
<evidence type="ECO:0000313" key="6">
    <source>
        <dbReference type="EMBL" id="TJY65502.1"/>
    </source>
</evidence>
<dbReference type="InterPro" id="IPR001610">
    <property type="entry name" value="PAC"/>
</dbReference>
<dbReference type="GO" id="GO:0006355">
    <property type="term" value="P:regulation of DNA-templated transcription"/>
    <property type="evidence" value="ECO:0007669"/>
    <property type="project" value="InterPro"/>
</dbReference>
<proteinExistence type="predicted"/>
<dbReference type="Gene3D" id="3.30.450.20">
    <property type="entry name" value="PAS domain"/>
    <property type="match status" value="1"/>
</dbReference>
<dbReference type="OrthoDB" id="965844at2"/>
<dbReference type="PRINTS" id="PR00038">
    <property type="entry name" value="HTHLUXR"/>
</dbReference>
<dbReference type="SMART" id="SM00086">
    <property type="entry name" value="PAC"/>
    <property type="match status" value="1"/>
</dbReference>
<dbReference type="PROSITE" id="PS50113">
    <property type="entry name" value="PAC"/>
    <property type="match status" value="1"/>
</dbReference>
<dbReference type="Pfam" id="PF00196">
    <property type="entry name" value="GerE"/>
    <property type="match status" value="1"/>
</dbReference>
<keyword evidence="1" id="KW-0805">Transcription regulation</keyword>
<evidence type="ECO:0000256" key="3">
    <source>
        <dbReference type="ARBA" id="ARBA00023163"/>
    </source>
</evidence>
<evidence type="ECO:0008006" key="8">
    <source>
        <dbReference type="Google" id="ProtNLM"/>
    </source>
</evidence>
<dbReference type="SUPFAM" id="SSF46894">
    <property type="entry name" value="C-terminal effector domain of the bipartite response regulators"/>
    <property type="match status" value="1"/>
</dbReference>
<evidence type="ECO:0000259" key="5">
    <source>
        <dbReference type="PROSITE" id="PS50113"/>
    </source>
</evidence>
<keyword evidence="2" id="KW-0238">DNA-binding</keyword>
<dbReference type="Gene3D" id="1.10.10.10">
    <property type="entry name" value="Winged helix-like DNA-binding domain superfamily/Winged helix DNA-binding domain"/>
    <property type="match status" value="1"/>
</dbReference>
<dbReference type="PANTHER" id="PTHR44688">
    <property type="entry name" value="DNA-BINDING TRANSCRIPTIONAL ACTIVATOR DEVR_DOSR"/>
    <property type="match status" value="1"/>
</dbReference>
<evidence type="ECO:0000259" key="4">
    <source>
        <dbReference type="PROSITE" id="PS50043"/>
    </source>
</evidence>